<evidence type="ECO:0000313" key="2">
    <source>
        <dbReference type="EMBL" id="TFY81569.1"/>
    </source>
</evidence>
<evidence type="ECO:0000313" key="3">
    <source>
        <dbReference type="Proteomes" id="UP000298061"/>
    </source>
</evidence>
<dbReference type="Proteomes" id="UP000298061">
    <property type="component" value="Unassembled WGS sequence"/>
</dbReference>
<organism evidence="2 3">
    <name type="scientific">Hericium alpestre</name>
    <dbReference type="NCBI Taxonomy" id="135208"/>
    <lineage>
        <taxon>Eukaryota</taxon>
        <taxon>Fungi</taxon>
        <taxon>Dikarya</taxon>
        <taxon>Basidiomycota</taxon>
        <taxon>Agaricomycotina</taxon>
        <taxon>Agaricomycetes</taxon>
        <taxon>Russulales</taxon>
        <taxon>Hericiaceae</taxon>
        <taxon>Hericium</taxon>
    </lineage>
</organism>
<keyword evidence="3" id="KW-1185">Reference proteome</keyword>
<name>A0A4Z0A6P3_9AGAM</name>
<comment type="caution">
    <text evidence="2">The sequence shown here is derived from an EMBL/GenBank/DDBJ whole genome shotgun (WGS) entry which is preliminary data.</text>
</comment>
<dbReference type="AlphaFoldDB" id="A0A4Z0A6P3"/>
<keyword evidence="1" id="KW-0472">Membrane</keyword>
<keyword evidence="1" id="KW-0812">Transmembrane</keyword>
<keyword evidence="1" id="KW-1133">Transmembrane helix</keyword>
<gene>
    <name evidence="2" type="ORF">EWM64_g2443</name>
</gene>
<protein>
    <submittedName>
        <fullName evidence="2">Uncharacterized protein</fullName>
    </submittedName>
</protein>
<dbReference type="OrthoDB" id="2563669at2759"/>
<evidence type="ECO:0000256" key="1">
    <source>
        <dbReference type="SAM" id="Phobius"/>
    </source>
</evidence>
<accession>A0A4Z0A6P3</accession>
<reference evidence="2 3" key="1">
    <citation type="submission" date="2019-02" db="EMBL/GenBank/DDBJ databases">
        <title>Genome sequencing of the rare red list fungi Hericium alpestre (H. flagellum).</title>
        <authorList>
            <person name="Buettner E."/>
            <person name="Kellner H."/>
        </authorList>
    </citation>
    <scope>NUCLEOTIDE SEQUENCE [LARGE SCALE GENOMIC DNA]</scope>
    <source>
        <strain evidence="2 3">DSM 108284</strain>
    </source>
</reference>
<feature type="transmembrane region" description="Helical" evidence="1">
    <location>
        <begin position="300"/>
        <end position="324"/>
    </location>
</feature>
<dbReference type="EMBL" id="SFCI01000197">
    <property type="protein sequence ID" value="TFY81569.1"/>
    <property type="molecule type" value="Genomic_DNA"/>
</dbReference>
<dbReference type="Gene3D" id="2.60.120.260">
    <property type="entry name" value="Galactose-binding domain-like"/>
    <property type="match status" value="2"/>
</dbReference>
<proteinExistence type="predicted"/>
<sequence length="440" mass="46295">MVKHNVTVEDSSPLVSSHRTNASTTAEFSFNGTGVYVFGTKGPTGSTYNITLSAASPNLTAPPGTSGPATFVGTSKAPTTVYQQLLFASTALDASTPHHLQIGNYGFGEFILDFIIVESEVNGTSAAVKGNATMEGQSVRKMKVDDSSSAFEYQGSGWTSDVSGNMLEDLLSNETQHSTSDSGASVLLRFRGSGVELHGQYSTGAFLAQLDDRSVVPVNTSYQSNGPKALNRPRELLFFADGLQEDNHQLLVTNQGGSDSGGLSIDFAVVSTTDPDNMTGLSTAADTVRATKSPSHSVPVGAIVGGVVGVLALLVLAVLGIWYLRVYRRRRTNNVRAIDLNDEGDAGFDVEKAALWESRTERLYDAQPSAGAAATQLAECALPLAQRDAHVARRLRRAPAAGAGHARCPKVPPPSLTPPSFFTGATGLAEPIQVGCKVFL</sequence>